<accession>A0AAV8W4T8</accession>
<dbReference type="PANTHER" id="PTHR12243:SF67">
    <property type="entry name" value="COREPRESSOR OF PANGOLIN, ISOFORM A-RELATED"/>
    <property type="match status" value="1"/>
</dbReference>
<dbReference type="SMART" id="SM00595">
    <property type="entry name" value="MADF"/>
    <property type="match status" value="1"/>
</dbReference>
<dbReference type="Proteomes" id="UP001159042">
    <property type="component" value="Unassembled WGS sequence"/>
</dbReference>
<dbReference type="InterPro" id="IPR039353">
    <property type="entry name" value="TF_Adf1"/>
</dbReference>
<dbReference type="GO" id="GO:0005667">
    <property type="term" value="C:transcription regulator complex"/>
    <property type="evidence" value="ECO:0007669"/>
    <property type="project" value="TreeGrafter"/>
</dbReference>
<dbReference type="EMBL" id="JANEYG010000009">
    <property type="protein sequence ID" value="KAJ8921617.1"/>
    <property type="molecule type" value="Genomic_DNA"/>
</dbReference>
<sequence length="138" mass="16409">MCTEVDGAQLIESIKKKPVYNKKHKHYKCNDLKKNCWIKVSVEVDIPVEDCKRLWRNLTGTFNKERRLQLVGSTAKSDWKYYDQMSFFSEYSPLRKTVKDRTKANRNKHRDAFSHSGKIDDLDEEEFFNYIFRSIASC</sequence>
<evidence type="ECO:0000259" key="1">
    <source>
        <dbReference type="PROSITE" id="PS51029"/>
    </source>
</evidence>
<dbReference type="InterPro" id="IPR006578">
    <property type="entry name" value="MADF-dom"/>
</dbReference>
<evidence type="ECO:0000313" key="3">
    <source>
        <dbReference type="Proteomes" id="UP001159042"/>
    </source>
</evidence>
<keyword evidence="3" id="KW-1185">Reference proteome</keyword>
<proteinExistence type="predicted"/>
<organism evidence="2 3">
    <name type="scientific">Exocentrus adspersus</name>
    <dbReference type="NCBI Taxonomy" id="1586481"/>
    <lineage>
        <taxon>Eukaryota</taxon>
        <taxon>Metazoa</taxon>
        <taxon>Ecdysozoa</taxon>
        <taxon>Arthropoda</taxon>
        <taxon>Hexapoda</taxon>
        <taxon>Insecta</taxon>
        <taxon>Pterygota</taxon>
        <taxon>Neoptera</taxon>
        <taxon>Endopterygota</taxon>
        <taxon>Coleoptera</taxon>
        <taxon>Polyphaga</taxon>
        <taxon>Cucujiformia</taxon>
        <taxon>Chrysomeloidea</taxon>
        <taxon>Cerambycidae</taxon>
        <taxon>Lamiinae</taxon>
        <taxon>Acanthocinini</taxon>
        <taxon>Exocentrus</taxon>
    </lineage>
</organism>
<reference evidence="2 3" key="1">
    <citation type="journal article" date="2023" name="Insect Mol. Biol.">
        <title>Genome sequencing provides insights into the evolution of gene families encoding plant cell wall-degrading enzymes in longhorned beetles.</title>
        <authorList>
            <person name="Shin N.R."/>
            <person name="Okamura Y."/>
            <person name="Kirsch R."/>
            <person name="Pauchet Y."/>
        </authorList>
    </citation>
    <scope>NUCLEOTIDE SEQUENCE [LARGE SCALE GENOMIC DNA]</scope>
    <source>
        <strain evidence="2">EAD_L_NR</strain>
    </source>
</reference>
<dbReference type="AlphaFoldDB" id="A0AAV8W4T8"/>
<name>A0AAV8W4T8_9CUCU</name>
<comment type="caution">
    <text evidence="2">The sequence shown here is derived from an EMBL/GenBank/DDBJ whole genome shotgun (WGS) entry which is preliminary data.</text>
</comment>
<dbReference type="GO" id="GO:0006357">
    <property type="term" value="P:regulation of transcription by RNA polymerase II"/>
    <property type="evidence" value="ECO:0007669"/>
    <property type="project" value="TreeGrafter"/>
</dbReference>
<dbReference type="PROSITE" id="PS51029">
    <property type="entry name" value="MADF"/>
    <property type="match status" value="1"/>
</dbReference>
<feature type="domain" description="MADF" evidence="1">
    <location>
        <begin position="9"/>
        <end position="93"/>
    </location>
</feature>
<protein>
    <recommendedName>
        <fullName evidence="1">MADF domain-containing protein</fullName>
    </recommendedName>
</protein>
<gene>
    <name evidence="2" type="ORF">NQ315_010526</name>
</gene>
<dbReference type="Pfam" id="PF10545">
    <property type="entry name" value="MADF_DNA_bdg"/>
    <property type="match status" value="1"/>
</dbReference>
<evidence type="ECO:0000313" key="2">
    <source>
        <dbReference type="EMBL" id="KAJ8921617.1"/>
    </source>
</evidence>
<dbReference type="PANTHER" id="PTHR12243">
    <property type="entry name" value="MADF DOMAIN TRANSCRIPTION FACTOR"/>
    <property type="match status" value="1"/>
</dbReference>
<dbReference type="GO" id="GO:0005634">
    <property type="term" value="C:nucleus"/>
    <property type="evidence" value="ECO:0007669"/>
    <property type="project" value="TreeGrafter"/>
</dbReference>